<protein>
    <recommendedName>
        <fullName evidence="9">DUF1279 domain-containing protein</fullName>
    </recommendedName>
</protein>
<evidence type="ECO:0000313" key="10">
    <source>
        <dbReference type="EMBL" id="VEN41768.1"/>
    </source>
</evidence>
<dbReference type="InterPro" id="IPR009688">
    <property type="entry name" value="FAM210A/B-like_dom"/>
</dbReference>
<evidence type="ECO:0000256" key="6">
    <source>
        <dbReference type="SAM" id="Coils"/>
    </source>
</evidence>
<feature type="domain" description="DUF1279" evidence="9">
    <location>
        <begin position="89"/>
        <end position="175"/>
    </location>
</feature>
<evidence type="ECO:0000256" key="5">
    <source>
        <dbReference type="ARBA" id="ARBA00023136"/>
    </source>
</evidence>
<evidence type="ECO:0000256" key="4">
    <source>
        <dbReference type="ARBA" id="ARBA00023054"/>
    </source>
</evidence>
<dbReference type="EMBL" id="CAACVG010006792">
    <property type="protein sequence ID" value="VEN41768.1"/>
    <property type="molecule type" value="Genomic_DNA"/>
</dbReference>
<organism evidence="10 11">
    <name type="scientific">Callosobruchus maculatus</name>
    <name type="common">Southern cowpea weevil</name>
    <name type="synonym">Pulse bruchid</name>
    <dbReference type="NCBI Taxonomy" id="64391"/>
    <lineage>
        <taxon>Eukaryota</taxon>
        <taxon>Metazoa</taxon>
        <taxon>Ecdysozoa</taxon>
        <taxon>Arthropoda</taxon>
        <taxon>Hexapoda</taxon>
        <taxon>Insecta</taxon>
        <taxon>Pterygota</taxon>
        <taxon>Neoptera</taxon>
        <taxon>Endopterygota</taxon>
        <taxon>Coleoptera</taxon>
        <taxon>Polyphaga</taxon>
        <taxon>Cucujiformia</taxon>
        <taxon>Chrysomeloidea</taxon>
        <taxon>Chrysomelidae</taxon>
        <taxon>Bruchinae</taxon>
        <taxon>Bruchini</taxon>
        <taxon>Callosobruchus</taxon>
    </lineage>
</organism>
<comment type="subcellular location">
    <subcellularLocation>
        <location evidence="1">Membrane</location>
        <topology evidence="1">Single-pass membrane protein</topology>
    </subcellularLocation>
</comment>
<sequence>MARVLCRRLLAKRTLCMKDYPFVVVCPSTNVMVNGTLFDQTRKDSYENKNLVAVPLPNSIYIKYYSTQPDDKRKNEVPAEEPEKLTLFQKFKKMYRDYWYVLVPVHLVTSAFWFGGFYYAAKSGIDIVGILESWNVSEKLLHPLRDSSMGYIAVSLALYKIATPLRYTVTLGGTTISINYLKKWGYIKPVPSRERLKEMYNDKKEIFSRTMKGTKEEILERKDNIMESIQEKKEEIKDKKDSLFRSVDKTKSNLRIKTKDIAQKPPSSELEEKPSHKP</sequence>
<gene>
    <name evidence="10" type="ORF">CALMAC_LOCUS5485</name>
</gene>
<dbReference type="GO" id="GO:0005739">
    <property type="term" value="C:mitochondrion"/>
    <property type="evidence" value="ECO:0007669"/>
    <property type="project" value="TreeGrafter"/>
</dbReference>
<keyword evidence="2 8" id="KW-0812">Transmembrane</keyword>
<evidence type="ECO:0000256" key="7">
    <source>
        <dbReference type="SAM" id="MobiDB-lite"/>
    </source>
</evidence>
<evidence type="ECO:0000256" key="1">
    <source>
        <dbReference type="ARBA" id="ARBA00004167"/>
    </source>
</evidence>
<dbReference type="Proteomes" id="UP000410492">
    <property type="component" value="Unassembled WGS sequence"/>
</dbReference>
<dbReference type="PANTHER" id="PTHR21377">
    <property type="entry name" value="PROTEIN FAM210B, MITOCHONDRIAL"/>
    <property type="match status" value="1"/>
</dbReference>
<feature type="coiled-coil region" evidence="6">
    <location>
        <begin position="215"/>
        <end position="246"/>
    </location>
</feature>
<dbReference type="AlphaFoldDB" id="A0A653C2J3"/>
<evidence type="ECO:0000256" key="8">
    <source>
        <dbReference type="SAM" id="Phobius"/>
    </source>
</evidence>
<evidence type="ECO:0000256" key="3">
    <source>
        <dbReference type="ARBA" id="ARBA00022989"/>
    </source>
</evidence>
<keyword evidence="4 6" id="KW-0175">Coiled coil</keyword>
<proteinExistence type="predicted"/>
<dbReference type="PANTHER" id="PTHR21377:SF1">
    <property type="entry name" value="PROTEIN FAM210A"/>
    <property type="match status" value="1"/>
</dbReference>
<evidence type="ECO:0000259" key="9">
    <source>
        <dbReference type="Pfam" id="PF06916"/>
    </source>
</evidence>
<name>A0A653C2J3_CALMS</name>
<keyword evidence="11" id="KW-1185">Reference proteome</keyword>
<feature type="transmembrane region" description="Helical" evidence="8">
    <location>
        <begin position="98"/>
        <end position="121"/>
    </location>
</feature>
<dbReference type="OrthoDB" id="5874039at2759"/>
<reference evidence="10 11" key="1">
    <citation type="submission" date="2019-01" db="EMBL/GenBank/DDBJ databases">
        <authorList>
            <person name="Sayadi A."/>
        </authorList>
    </citation>
    <scope>NUCLEOTIDE SEQUENCE [LARGE SCALE GENOMIC DNA]</scope>
</reference>
<evidence type="ECO:0000313" key="11">
    <source>
        <dbReference type="Proteomes" id="UP000410492"/>
    </source>
</evidence>
<dbReference type="InterPro" id="IPR045866">
    <property type="entry name" value="FAM210A/B-like"/>
</dbReference>
<feature type="region of interest" description="Disordered" evidence="7">
    <location>
        <begin position="254"/>
        <end position="278"/>
    </location>
</feature>
<evidence type="ECO:0000256" key="2">
    <source>
        <dbReference type="ARBA" id="ARBA00022692"/>
    </source>
</evidence>
<dbReference type="Pfam" id="PF06916">
    <property type="entry name" value="FAM210A-B_dom"/>
    <property type="match status" value="1"/>
</dbReference>
<keyword evidence="3 8" id="KW-1133">Transmembrane helix</keyword>
<dbReference type="GO" id="GO:0016020">
    <property type="term" value="C:membrane"/>
    <property type="evidence" value="ECO:0007669"/>
    <property type="project" value="UniProtKB-SubCell"/>
</dbReference>
<accession>A0A653C2J3</accession>
<keyword evidence="5 8" id="KW-0472">Membrane</keyword>